<dbReference type="EMBL" id="JAWPEI010000001">
    <property type="protein sequence ID" value="KAK4737828.1"/>
    <property type="molecule type" value="Genomic_DNA"/>
</dbReference>
<comment type="caution">
    <text evidence="1">The sequence shown here is derived from an EMBL/GenBank/DDBJ whole genome shotgun (WGS) entry which is preliminary data.</text>
</comment>
<evidence type="ECO:0000313" key="1">
    <source>
        <dbReference type="EMBL" id="KAK4737828.1"/>
    </source>
</evidence>
<dbReference type="Proteomes" id="UP001311915">
    <property type="component" value="Unassembled WGS sequence"/>
</dbReference>
<protein>
    <submittedName>
        <fullName evidence="1">Uncharacterized protein</fullName>
    </submittedName>
</protein>
<name>A0AAV9MIK6_9SOLN</name>
<accession>A0AAV9MIK6</accession>
<keyword evidence="2" id="KW-1185">Reference proteome</keyword>
<organism evidence="1 2">
    <name type="scientific">Solanum pinnatisectum</name>
    <name type="common">tansyleaf nightshade</name>
    <dbReference type="NCBI Taxonomy" id="50273"/>
    <lineage>
        <taxon>Eukaryota</taxon>
        <taxon>Viridiplantae</taxon>
        <taxon>Streptophyta</taxon>
        <taxon>Embryophyta</taxon>
        <taxon>Tracheophyta</taxon>
        <taxon>Spermatophyta</taxon>
        <taxon>Magnoliopsida</taxon>
        <taxon>eudicotyledons</taxon>
        <taxon>Gunneridae</taxon>
        <taxon>Pentapetalae</taxon>
        <taxon>asterids</taxon>
        <taxon>lamiids</taxon>
        <taxon>Solanales</taxon>
        <taxon>Solanaceae</taxon>
        <taxon>Solanoideae</taxon>
        <taxon>Solaneae</taxon>
        <taxon>Solanum</taxon>
    </lineage>
</organism>
<proteinExistence type="predicted"/>
<reference evidence="1 2" key="1">
    <citation type="submission" date="2023-10" db="EMBL/GenBank/DDBJ databases">
        <title>Genome-Wide Identification Analysis in wild type Solanum Pinnatisectum Reveals Some Genes Defensing Phytophthora Infestans.</title>
        <authorList>
            <person name="Sun C."/>
        </authorList>
    </citation>
    <scope>NUCLEOTIDE SEQUENCE [LARGE SCALE GENOMIC DNA]</scope>
    <source>
        <strain evidence="1">LQN</strain>
        <tissue evidence="1">Leaf</tissue>
    </source>
</reference>
<sequence length="83" mass="9305">MIISILFADFLRVKQNNNNPADLTRCVRAINENLLLLLHPLFIIPTQLGTIPATTKENSENENTSETNSVSDLTFSFNTITIQ</sequence>
<evidence type="ECO:0000313" key="2">
    <source>
        <dbReference type="Proteomes" id="UP001311915"/>
    </source>
</evidence>
<dbReference type="AlphaFoldDB" id="A0AAV9MIK6"/>
<gene>
    <name evidence="1" type="ORF">R3W88_001525</name>
</gene>